<dbReference type="InterPro" id="IPR004342">
    <property type="entry name" value="EXS_C"/>
</dbReference>
<dbReference type="InterPro" id="IPR052486">
    <property type="entry name" value="PHO1"/>
</dbReference>
<keyword evidence="2 5" id="KW-0812">Transmembrane</keyword>
<sequence length="263" mass="30843">MFASTLEDGYMEIIYPVFSMFALLSLHLFCYGCNLYMWRSTRINYNFIFEFSPSTSLNYKDVFLICTSIMIAVVGTMVIRLISRSSVFAPSHIDTIPGVLFLFFTGLLISPLNIFYRSSRYCFLRVIRNIVCSPFYKIPLLRHMESTACYFLGGSFKTHQYETCHTSKLFKEFAYIVSFLPYFWRAMQVINMALRVVWVESVMHFNMGTTKSQLVDFVLASLEIIRCGHWNFYRLENKNLNNVEKYRAVNTVPLPFRDIDSDY</sequence>
<organism evidence="7 8">
    <name type="scientific">Kingdonia uniflora</name>
    <dbReference type="NCBI Taxonomy" id="39325"/>
    <lineage>
        <taxon>Eukaryota</taxon>
        <taxon>Viridiplantae</taxon>
        <taxon>Streptophyta</taxon>
        <taxon>Embryophyta</taxon>
        <taxon>Tracheophyta</taxon>
        <taxon>Spermatophyta</taxon>
        <taxon>Magnoliopsida</taxon>
        <taxon>Ranunculales</taxon>
        <taxon>Circaeasteraceae</taxon>
        <taxon>Kingdonia</taxon>
    </lineage>
</organism>
<dbReference type="AlphaFoldDB" id="A0A7J7LSG3"/>
<keyword evidence="3 5" id="KW-1133">Transmembrane helix</keyword>
<keyword evidence="8" id="KW-1185">Reference proteome</keyword>
<dbReference type="PANTHER" id="PTHR48477">
    <property type="entry name" value="PHOSPHATE TRANSPORTER PHO1"/>
    <property type="match status" value="1"/>
</dbReference>
<dbReference type="Proteomes" id="UP000541444">
    <property type="component" value="Unassembled WGS sequence"/>
</dbReference>
<evidence type="ECO:0000313" key="7">
    <source>
        <dbReference type="EMBL" id="KAF6145596.1"/>
    </source>
</evidence>
<gene>
    <name evidence="7" type="ORF">GIB67_037629</name>
</gene>
<feature type="transmembrane region" description="Helical" evidence="5">
    <location>
        <begin position="95"/>
        <end position="116"/>
    </location>
</feature>
<accession>A0A7J7LSG3</accession>
<evidence type="ECO:0000259" key="6">
    <source>
        <dbReference type="PROSITE" id="PS51380"/>
    </source>
</evidence>
<evidence type="ECO:0000256" key="4">
    <source>
        <dbReference type="ARBA" id="ARBA00023136"/>
    </source>
</evidence>
<feature type="transmembrane region" description="Helical" evidence="5">
    <location>
        <begin position="62"/>
        <end position="83"/>
    </location>
</feature>
<dbReference type="OrthoDB" id="9970435at2759"/>
<dbReference type="EMBL" id="JACGCM010002050">
    <property type="protein sequence ID" value="KAF6145596.1"/>
    <property type="molecule type" value="Genomic_DNA"/>
</dbReference>
<comment type="subcellular location">
    <subcellularLocation>
        <location evidence="1">Membrane</location>
        <topology evidence="1">Multi-pass membrane protein</topology>
    </subcellularLocation>
</comment>
<keyword evidence="4 5" id="KW-0472">Membrane</keyword>
<feature type="domain" description="EXS" evidence="6">
    <location>
        <begin position="64"/>
        <end position="263"/>
    </location>
</feature>
<feature type="transmembrane region" description="Helical" evidence="5">
    <location>
        <begin position="13"/>
        <end position="37"/>
    </location>
</feature>
<dbReference type="GO" id="GO:0016020">
    <property type="term" value="C:membrane"/>
    <property type="evidence" value="ECO:0007669"/>
    <property type="project" value="UniProtKB-SubCell"/>
</dbReference>
<evidence type="ECO:0000256" key="1">
    <source>
        <dbReference type="ARBA" id="ARBA00004141"/>
    </source>
</evidence>
<name>A0A7J7LSG3_9MAGN</name>
<dbReference type="PROSITE" id="PS51380">
    <property type="entry name" value="EXS"/>
    <property type="match status" value="1"/>
</dbReference>
<evidence type="ECO:0000256" key="2">
    <source>
        <dbReference type="ARBA" id="ARBA00022692"/>
    </source>
</evidence>
<evidence type="ECO:0000256" key="3">
    <source>
        <dbReference type="ARBA" id="ARBA00022989"/>
    </source>
</evidence>
<dbReference type="Pfam" id="PF03124">
    <property type="entry name" value="EXS"/>
    <property type="match status" value="2"/>
</dbReference>
<protein>
    <recommendedName>
        <fullName evidence="6">EXS domain-containing protein</fullName>
    </recommendedName>
</protein>
<evidence type="ECO:0000313" key="8">
    <source>
        <dbReference type="Proteomes" id="UP000541444"/>
    </source>
</evidence>
<reference evidence="7 8" key="1">
    <citation type="journal article" date="2020" name="IScience">
        <title>Genome Sequencing of the Endangered Kingdonia uniflora (Circaeasteraceae, Ranunculales) Reveals Potential Mechanisms of Evolutionary Specialization.</title>
        <authorList>
            <person name="Sun Y."/>
            <person name="Deng T."/>
            <person name="Zhang A."/>
            <person name="Moore M.J."/>
            <person name="Landis J.B."/>
            <person name="Lin N."/>
            <person name="Zhang H."/>
            <person name="Zhang X."/>
            <person name="Huang J."/>
            <person name="Zhang X."/>
            <person name="Sun H."/>
            <person name="Wang H."/>
        </authorList>
    </citation>
    <scope>NUCLEOTIDE SEQUENCE [LARGE SCALE GENOMIC DNA]</scope>
    <source>
        <strain evidence="7">TB1705</strain>
        <tissue evidence="7">Leaf</tissue>
    </source>
</reference>
<dbReference type="PANTHER" id="PTHR48477:SF1">
    <property type="entry name" value="PHOSPHATE TRANSPORTER PHO1"/>
    <property type="match status" value="1"/>
</dbReference>
<proteinExistence type="predicted"/>
<dbReference type="GO" id="GO:0016036">
    <property type="term" value="P:cellular response to phosphate starvation"/>
    <property type="evidence" value="ECO:0007669"/>
    <property type="project" value="InterPro"/>
</dbReference>
<comment type="caution">
    <text evidence="7">The sequence shown here is derived from an EMBL/GenBank/DDBJ whole genome shotgun (WGS) entry which is preliminary data.</text>
</comment>
<evidence type="ECO:0000256" key="5">
    <source>
        <dbReference type="SAM" id="Phobius"/>
    </source>
</evidence>